<accession>C1DWG5</accession>
<proteinExistence type="predicted"/>
<protein>
    <recommendedName>
        <fullName evidence="2">Response regulatory domain-containing protein</fullName>
    </recommendedName>
</protein>
<dbReference type="Proteomes" id="UP000001369">
    <property type="component" value="Chromosome"/>
</dbReference>
<evidence type="ECO:0000313" key="3">
    <source>
        <dbReference type="EMBL" id="ACN98728.1"/>
    </source>
</evidence>
<dbReference type="KEGG" id="saf:SULAZ_1485"/>
<dbReference type="PROSITE" id="PS50110">
    <property type="entry name" value="RESPONSE_REGULATORY"/>
    <property type="match status" value="1"/>
</dbReference>
<evidence type="ECO:0000256" key="1">
    <source>
        <dbReference type="PROSITE-ProRule" id="PRU00169"/>
    </source>
</evidence>
<dbReference type="OrthoDB" id="13570at2"/>
<dbReference type="HOGENOM" id="CLU_1668479_0_0_0"/>
<dbReference type="EMBL" id="CP001229">
    <property type="protein sequence ID" value="ACN98728.1"/>
    <property type="molecule type" value="Genomic_DNA"/>
</dbReference>
<feature type="domain" description="Response regulatory" evidence="2">
    <location>
        <begin position="2"/>
        <end position="119"/>
    </location>
</feature>
<dbReference type="eggNOG" id="COG0745">
    <property type="taxonomic scope" value="Bacteria"/>
</dbReference>
<name>C1DWG5_SULAA</name>
<dbReference type="InterPro" id="IPR011006">
    <property type="entry name" value="CheY-like_superfamily"/>
</dbReference>
<reference evidence="3 4" key="1">
    <citation type="journal article" date="2009" name="J. Bacteriol.">
        <title>Complete and draft genome sequences of six members of the Aquificales.</title>
        <authorList>
            <person name="Reysenbach A.L."/>
            <person name="Hamamura N."/>
            <person name="Podar M."/>
            <person name="Griffiths E."/>
            <person name="Ferreira S."/>
            <person name="Hochstein R."/>
            <person name="Heidelberg J."/>
            <person name="Johnson J."/>
            <person name="Mead D."/>
            <person name="Pohorille A."/>
            <person name="Sarmiento M."/>
            <person name="Schweighofer K."/>
            <person name="Seshadri R."/>
            <person name="Voytek M.A."/>
        </authorList>
    </citation>
    <scope>NUCLEOTIDE SEQUENCE [LARGE SCALE GENOMIC DNA]</scope>
    <source>
        <strain evidence="4">Az-Fu1 / DSM 15241 / OCM 825</strain>
    </source>
</reference>
<organism evidence="3 4">
    <name type="scientific">Sulfurihydrogenibium azorense (strain DSM 15241 / OCM 825 / Az-Fu1)</name>
    <dbReference type="NCBI Taxonomy" id="204536"/>
    <lineage>
        <taxon>Bacteria</taxon>
        <taxon>Pseudomonadati</taxon>
        <taxon>Aquificota</taxon>
        <taxon>Aquificia</taxon>
        <taxon>Aquificales</taxon>
        <taxon>Hydrogenothermaceae</taxon>
        <taxon>Sulfurihydrogenibium</taxon>
    </lineage>
</organism>
<gene>
    <name evidence="3" type="ordered locus">SULAZ_1485</name>
</gene>
<dbReference type="AlphaFoldDB" id="C1DWG5"/>
<dbReference type="RefSeq" id="WP_012674049.1">
    <property type="nucleotide sequence ID" value="NC_012438.1"/>
</dbReference>
<dbReference type="SUPFAM" id="SSF52172">
    <property type="entry name" value="CheY-like"/>
    <property type="match status" value="1"/>
</dbReference>
<dbReference type="GO" id="GO:0000160">
    <property type="term" value="P:phosphorelay signal transduction system"/>
    <property type="evidence" value="ECO:0007669"/>
    <property type="project" value="InterPro"/>
</dbReference>
<dbReference type="InterPro" id="IPR001789">
    <property type="entry name" value="Sig_transdc_resp-reg_receiver"/>
</dbReference>
<evidence type="ECO:0000313" key="4">
    <source>
        <dbReference type="Proteomes" id="UP000001369"/>
    </source>
</evidence>
<sequence length="158" mass="17969">MKILYVGKDKNSYKILNEVASLSQSEVIMVESLEDAKNYITTNRDIHGIIASPKVDNLPSLQLLSILKRDENLKDIPFIILGEDITKEDIEYYKAMGVTEVFEIPFNPLEVFLILTAALKDAKGEEVVKQILHEAKKDKSLFMKILELIKKLFGIKSE</sequence>
<evidence type="ECO:0000259" key="2">
    <source>
        <dbReference type="PROSITE" id="PS50110"/>
    </source>
</evidence>
<dbReference type="Gene3D" id="3.40.50.2300">
    <property type="match status" value="1"/>
</dbReference>
<dbReference type="STRING" id="204536.SULAZ_1485"/>
<keyword evidence="4" id="KW-1185">Reference proteome</keyword>
<comment type="caution">
    <text evidence="1">Lacks conserved residue(s) required for the propagation of feature annotation.</text>
</comment>